<dbReference type="SMART" id="SM00430">
    <property type="entry name" value="HOLI"/>
    <property type="match status" value="1"/>
</dbReference>
<dbReference type="GO" id="GO:0009888">
    <property type="term" value="P:tissue development"/>
    <property type="evidence" value="ECO:0007669"/>
    <property type="project" value="TreeGrafter"/>
</dbReference>
<keyword evidence="6 12" id="KW-0805">Transcription regulation</keyword>
<dbReference type="Gene3D" id="1.10.565.10">
    <property type="entry name" value="Retinoid X Receptor"/>
    <property type="match status" value="1"/>
</dbReference>
<organism evidence="16 17">
    <name type="scientific">Xyrichtys novacula</name>
    <name type="common">Pearly razorfish</name>
    <name type="synonym">Hemipteronotus novacula</name>
    <dbReference type="NCBI Taxonomy" id="13765"/>
    <lineage>
        <taxon>Eukaryota</taxon>
        <taxon>Metazoa</taxon>
        <taxon>Chordata</taxon>
        <taxon>Craniata</taxon>
        <taxon>Vertebrata</taxon>
        <taxon>Euteleostomi</taxon>
        <taxon>Actinopterygii</taxon>
        <taxon>Neopterygii</taxon>
        <taxon>Teleostei</taxon>
        <taxon>Neoteleostei</taxon>
        <taxon>Acanthomorphata</taxon>
        <taxon>Eupercaria</taxon>
        <taxon>Labriformes</taxon>
        <taxon>Labridae</taxon>
        <taxon>Xyrichtys</taxon>
    </lineage>
</organism>
<dbReference type="SUPFAM" id="SSF48508">
    <property type="entry name" value="Nuclear receptor ligand-binding domain"/>
    <property type="match status" value="1"/>
</dbReference>
<evidence type="ECO:0000256" key="2">
    <source>
        <dbReference type="ARBA" id="ARBA00007536"/>
    </source>
</evidence>
<dbReference type="GO" id="GO:0009755">
    <property type="term" value="P:hormone-mediated signaling pathway"/>
    <property type="evidence" value="ECO:0007669"/>
    <property type="project" value="TreeGrafter"/>
</dbReference>
<dbReference type="InterPro" id="IPR035500">
    <property type="entry name" value="NHR-like_dom_sf"/>
</dbReference>
<dbReference type="GO" id="GO:0008270">
    <property type="term" value="F:zinc ion binding"/>
    <property type="evidence" value="ECO:0007669"/>
    <property type="project" value="UniProtKB-KW"/>
</dbReference>
<evidence type="ECO:0000313" key="17">
    <source>
        <dbReference type="Proteomes" id="UP001178508"/>
    </source>
</evidence>
<dbReference type="InterPro" id="IPR000536">
    <property type="entry name" value="Nucl_hrmn_rcpt_lig-bd"/>
</dbReference>
<feature type="domain" description="NR LBD" evidence="15">
    <location>
        <begin position="215"/>
        <end position="454"/>
    </location>
</feature>
<dbReference type="GO" id="GO:0004879">
    <property type="term" value="F:nuclear receptor activity"/>
    <property type="evidence" value="ECO:0007669"/>
    <property type="project" value="InterPro"/>
</dbReference>
<dbReference type="CDD" id="cd07167">
    <property type="entry name" value="NR_DBD_Lrh-1_like"/>
    <property type="match status" value="1"/>
</dbReference>
<dbReference type="FunFam" id="1.10.565.10:FF:000011">
    <property type="entry name" value="Nuclear receptor subfamily 5, group A, member 2"/>
    <property type="match status" value="1"/>
</dbReference>
<evidence type="ECO:0000256" key="1">
    <source>
        <dbReference type="ARBA" id="ARBA00004123"/>
    </source>
</evidence>
<dbReference type="PROSITE" id="PS51030">
    <property type="entry name" value="NUCLEAR_REC_DBD_2"/>
    <property type="match status" value="1"/>
</dbReference>
<dbReference type="GO" id="GO:0090575">
    <property type="term" value="C:RNA polymerase II transcription regulator complex"/>
    <property type="evidence" value="ECO:0007669"/>
    <property type="project" value="TreeGrafter"/>
</dbReference>
<evidence type="ECO:0000256" key="4">
    <source>
        <dbReference type="ARBA" id="ARBA00022771"/>
    </source>
</evidence>
<proteinExistence type="inferred from homology"/>
<dbReference type="InterPro" id="IPR001628">
    <property type="entry name" value="Znf_hrmn_rcpt"/>
</dbReference>
<dbReference type="EMBL" id="OY660876">
    <property type="protein sequence ID" value="CAJ1070983.1"/>
    <property type="molecule type" value="Genomic_DNA"/>
</dbReference>
<dbReference type="InterPro" id="IPR001723">
    <property type="entry name" value="Nuclear_hrmn_rcpt"/>
</dbReference>
<feature type="binding site" evidence="11">
    <location>
        <position position="435"/>
    </location>
    <ligand>
        <name>a phospholipid derivative</name>
        <dbReference type="ChEBI" id="CHEBI:16247"/>
    </ligand>
</feature>
<dbReference type="PRINTS" id="PR00398">
    <property type="entry name" value="STRDHORMONER"/>
</dbReference>
<name>A0AAV1GC29_XYRNO</name>
<comment type="subcellular location">
    <subcellularLocation>
        <location evidence="1 12">Nucleus</location>
    </subcellularLocation>
</comment>
<dbReference type="GO" id="GO:0000978">
    <property type="term" value="F:RNA polymerase II cis-regulatory region sequence-specific DNA binding"/>
    <property type="evidence" value="ECO:0007669"/>
    <property type="project" value="TreeGrafter"/>
</dbReference>
<dbReference type="InterPro" id="IPR016355">
    <property type="entry name" value="NR5-like"/>
</dbReference>
<keyword evidence="5 12" id="KW-0862">Zinc</keyword>
<gene>
    <name evidence="16" type="ORF">XNOV1_A034526</name>
</gene>
<dbReference type="PROSITE" id="PS00031">
    <property type="entry name" value="NUCLEAR_REC_DBD_1"/>
    <property type="match status" value="1"/>
</dbReference>
<feature type="binding site" evidence="11">
    <location>
        <position position="431"/>
    </location>
    <ligand>
        <name>a phospholipid derivative</name>
        <dbReference type="ChEBI" id="CHEBI:16247"/>
    </ligand>
</feature>
<dbReference type="InterPro" id="IPR013088">
    <property type="entry name" value="Znf_NHR/GATA"/>
</dbReference>
<evidence type="ECO:0000259" key="14">
    <source>
        <dbReference type="PROSITE" id="PS51030"/>
    </source>
</evidence>
<keyword evidence="7 12" id="KW-0238">DNA-binding</keyword>
<evidence type="ECO:0000256" key="8">
    <source>
        <dbReference type="ARBA" id="ARBA00023163"/>
    </source>
</evidence>
<dbReference type="PRINTS" id="PR00047">
    <property type="entry name" value="STROIDFINGER"/>
</dbReference>
<evidence type="ECO:0000256" key="12">
    <source>
        <dbReference type="RuleBase" id="RU004334"/>
    </source>
</evidence>
<keyword evidence="8 12" id="KW-0804">Transcription</keyword>
<accession>A0AAV1GC29</accession>
<keyword evidence="17" id="KW-1185">Reference proteome</keyword>
<reference evidence="16" key="1">
    <citation type="submission" date="2023-08" db="EMBL/GenBank/DDBJ databases">
        <authorList>
            <person name="Alioto T."/>
            <person name="Alioto T."/>
            <person name="Gomez Garrido J."/>
        </authorList>
    </citation>
    <scope>NUCLEOTIDE SEQUENCE</scope>
</reference>
<feature type="compositionally biased region" description="Low complexity" evidence="13">
    <location>
        <begin position="187"/>
        <end position="198"/>
    </location>
</feature>
<sequence length="458" mass="51920">MELRPDDLEDMCPVCGDKVSGYHYGLLTCESCKGFFKRTVQNNKTYVCAEYQECRIDKTQRRRCPFCRFQKCLHVGMRLEAVRADRMRGGRNKFGPMYKRDRALKQQRKALFQRGGVRSESTPPLISSDWALTEGLYPVSILHSAPLPTLQSPFISLQPPSLSPLLTPISPAAPLHHNNPLSNWTLKSKPPSTSSPSSAAGLMSDPLNPSPCRYRTPQLVLQLQQEGPDELQLQEKVSAHFLKEKAAGGEQWTPTTFSLMCIMADQTLLHIVEWARTSTFLRRLRVSDQMKLLQSCWCNLLLLDVVCRQVLYGREGRLLLVTGQEIELSDISSSSCPIMAGLVLRGQELIRRLLIMQVDHAEFTCIRFLILFNPDVPQLEDHQFISSVQEQVEGALLEYTLSSPSHLLERFSHLLLCVSELRSLSALTDDYLYGKHLSGEMHCNNLLLEMLHAKHDQD</sequence>
<keyword evidence="10 12" id="KW-0539">Nucleus</keyword>
<dbReference type="Gene3D" id="3.30.50.10">
    <property type="entry name" value="Erythroid Transcription Factor GATA-1, subunit A"/>
    <property type="match status" value="1"/>
</dbReference>
<dbReference type="PANTHER" id="PTHR24086">
    <property type="entry name" value="NUCLEAR RECEPTOR SUBFAMILY 5 GROUP A"/>
    <property type="match status" value="1"/>
</dbReference>
<protein>
    <submittedName>
        <fullName evidence="16">Steroidogenic factor 1-like</fullName>
    </submittedName>
</protein>
<dbReference type="Pfam" id="PF00104">
    <property type="entry name" value="Hormone_recep"/>
    <property type="match status" value="1"/>
</dbReference>
<dbReference type="PANTHER" id="PTHR24086:SF48">
    <property type="entry name" value="FF1D-RELATED"/>
    <property type="match status" value="1"/>
</dbReference>
<evidence type="ECO:0000256" key="9">
    <source>
        <dbReference type="ARBA" id="ARBA00023170"/>
    </source>
</evidence>
<dbReference type="PROSITE" id="PS51843">
    <property type="entry name" value="NR_LBD"/>
    <property type="match status" value="1"/>
</dbReference>
<dbReference type="Pfam" id="PF00105">
    <property type="entry name" value="zf-C4"/>
    <property type="match status" value="1"/>
</dbReference>
<keyword evidence="9 12" id="KW-0675">Receptor</keyword>
<dbReference type="Proteomes" id="UP001178508">
    <property type="component" value="Chromosome 13"/>
</dbReference>
<dbReference type="SMART" id="SM00399">
    <property type="entry name" value="ZnF_C4"/>
    <property type="match status" value="1"/>
</dbReference>
<feature type="region of interest" description="Disordered" evidence="13">
    <location>
        <begin position="180"/>
        <end position="204"/>
    </location>
</feature>
<evidence type="ECO:0000256" key="3">
    <source>
        <dbReference type="ARBA" id="ARBA00022723"/>
    </source>
</evidence>
<evidence type="ECO:0000256" key="7">
    <source>
        <dbReference type="ARBA" id="ARBA00023125"/>
    </source>
</evidence>
<evidence type="ECO:0000256" key="11">
    <source>
        <dbReference type="PIRSR" id="PIRSR002530-1"/>
    </source>
</evidence>
<evidence type="ECO:0000259" key="15">
    <source>
        <dbReference type="PROSITE" id="PS51843"/>
    </source>
</evidence>
<evidence type="ECO:0000256" key="10">
    <source>
        <dbReference type="ARBA" id="ARBA00023242"/>
    </source>
</evidence>
<dbReference type="SUPFAM" id="SSF57716">
    <property type="entry name" value="Glucocorticoid receptor-like (DNA-binding domain)"/>
    <property type="match status" value="1"/>
</dbReference>
<keyword evidence="3 12" id="KW-0479">Metal-binding</keyword>
<dbReference type="FunFam" id="3.30.50.10:FF:000006">
    <property type="entry name" value="Nuclear receptor subfamily 5 group A member"/>
    <property type="match status" value="1"/>
</dbReference>
<dbReference type="AlphaFoldDB" id="A0AAV1GC29"/>
<evidence type="ECO:0000313" key="16">
    <source>
        <dbReference type="EMBL" id="CAJ1070983.1"/>
    </source>
</evidence>
<keyword evidence="4 12" id="KW-0863">Zinc-finger</keyword>
<dbReference type="PIRSF" id="PIRSF002530">
    <property type="entry name" value="Nuc_orph_FTZ-F1"/>
    <property type="match status" value="1"/>
</dbReference>
<evidence type="ECO:0000256" key="6">
    <source>
        <dbReference type="ARBA" id="ARBA00023015"/>
    </source>
</evidence>
<feature type="domain" description="Nuclear receptor" evidence="14">
    <location>
        <begin position="9"/>
        <end position="84"/>
    </location>
</feature>
<evidence type="ECO:0000256" key="5">
    <source>
        <dbReference type="ARBA" id="ARBA00022833"/>
    </source>
</evidence>
<evidence type="ECO:0000256" key="13">
    <source>
        <dbReference type="SAM" id="MobiDB-lite"/>
    </source>
</evidence>
<comment type="similarity">
    <text evidence="2">Belongs to the nuclear hormone receptor family. NR5 subfamily.</text>
</comment>